<gene>
    <name evidence="2" type="ORF">VC82_688</name>
</gene>
<feature type="chain" id="PRO_5002300276" description="Secreted protein" evidence="1">
    <location>
        <begin position="20"/>
        <end position="195"/>
    </location>
</feature>
<evidence type="ECO:0008006" key="4">
    <source>
        <dbReference type="Google" id="ProtNLM"/>
    </source>
</evidence>
<evidence type="ECO:0000313" key="3">
    <source>
        <dbReference type="Proteomes" id="UP000032726"/>
    </source>
</evidence>
<evidence type="ECO:0000313" key="2">
    <source>
        <dbReference type="EMBL" id="AKA34354.1"/>
    </source>
</evidence>
<dbReference type="Proteomes" id="UP000032726">
    <property type="component" value="Chromosome"/>
</dbReference>
<dbReference type="OrthoDB" id="883248at2"/>
<reference evidence="2 3" key="1">
    <citation type="submission" date="2015-03" db="EMBL/GenBank/DDBJ databases">
        <title>Complete genome sequence of Muricauda lutaonensis CC-HSB-11T, isolated from a coastal hot spring.</title>
        <authorList>
            <person name="Kim K.M."/>
        </authorList>
    </citation>
    <scope>NUCLEOTIDE SEQUENCE [LARGE SCALE GENOMIC DNA]</scope>
    <source>
        <strain evidence="2 3">CC-HSB-11</strain>
    </source>
</reference>
<keyword evidence="1" id="KW-0732">Signal</keyword>
<dbReference type="STRING" id="516051.VC82_688"/>
<dbReference type="RefSeq" id="WP_045801123.1">
    <property type="nucleotide sequence ID" value="NZ_CP011071.1"/>
</dbReference>
<protein>
    <recommendedName>
        <fullName evidence="4">Secreted protein</fullName>
    </recommendedName>
</protein>
<accession>A0A0D5YR05</accession>
<sequence>MTRIFTLVLIFTAFRFASAQQLGNLEKRKPLQVERTQFTFNILSPGIDFELGIFKNQTISGGLGLGWATYQEGYLFGGAVNARYRYYHNFDRRVAMDKEIAGNSGNYIAAAQAIYFSQLRLDSNIDGPKDFNIGFYGFVYGLQRTTEKGFKFNAELGAGYYKGDGVPSGFGPMFHLNIGWVPTKRKSKSVYWKRN</sequence>
<name>A0A0D5YR05_9FLAO</name>
<dbReference type="HOGENOM" id="CLU_121393_0_0_10"/>
<evidence type="ECO:0000256" key="1">
    <source>
        <dbReference type="SAM" id="SignalP"/>
    </source>
</evidence>
<keyword evidence="3" id="KW-1185">Reference proteome</keyword>
<dbReference type="AlphaFoldDB" id="A0A0D5YR05"/>
<proteinExistence type="predicted"/>
<dbReference type="EMBL" id="CP011071">
    <property type="protein sequence ID" value="AKA34354.1"/>
    <property type="molecule type" value="Genomic_DNA"/>
</dbReference>
<feature type="signal peptide" evidence="1">
    <location>
        <begin position="1"/>
        <end position="19"/>
    </location>
</feature>
<organism evidence="2 3">
    <name type="scientific">Flagellimonas lutaonensis</name>
    <dbReference type="NCBI Taxonomy" id="516051"/>
    <lineage>
        <taxon>Bacteria</taxon>
        <taxon>Pseudomonadati</taxon>
        <taxon>Bacteroidota</taxon>
        <taxon>Flavobacteriia</taxon>
        <taxon>Flavobacteriales</taxon>
        <taxon>Flavobacteriaceae</taxon>
        <taxon>Flagellimonas</taxon>
    </lineage>
</organism>
<dbReference type="KEGG" id="mlt:VC82_688"/>